<dbReference type="OrthoDB" id="4327074at2759"/>
<comment type="caution">
    <text evidence="1">The sequence shown here is derived from an EMBL/GenBank/DDBJ whole genome shotgun (WGS) entry which is preliminary data.</text>
</comment>
<reference evidence="1 2" key="1">
    <citation type="journal article" date="2019" name="PLoS Biol.">
        <title>Sex chromosomes control vertical transmission of feminizing Wolbachia symbionts in an isopod.</title>
        <authorList>
            <person name="Becking T."/>
            <person name="Chebbi M.A."/>
            <person name="Giraud I."/>
            <person name="Moumen B."/>
            <person name="Laverre T."/>
            <person name="Caubet Y."/>
            <person name="Peccoud J."/>
            <person name="Gilbert C."/>
            <person name="Cordaux R."/>
        </authorList>
    </citation>
    <scope>NUCLEOTIDE SEQUENCE [LARGE SCALE GENOMIC DNA]</scope>
    <source>
        <strain evidence="1">ANa2</strain>
        <tissue evidence="1">Whole body excluding digestive tract and cuticle</tissue>
    </source>
</reference>
<gene>
    <name evidence="1" type="ORF">Anas_03156</name>
</gene>
<accession>A0A5N5STN2</accession>
<evidence type="ECO:0000313" key="1">
    <source>
        <dbReference type="EMBL" id="KAB7497573.1"/>
    </source>
</evidence>
<proteinExistence type="predicted"/>
<organism evidence="1 2">
    <name type="scientific">Armadillidium nasatum</name>
    <dbReference type="NCBI Taxonomy" id="96803"/>
    <lineage>
        <taxon>Eukaryota</taxon>
        <taxon>Metazoa</taxon>
        <taxon>Ecdysozoa</taxon>
        <taxon>Arthropoda</taxon>
        <taxon>Crustacea</taxon>
        <taxon>Multicrustacea</taxon>
        <taxon>Malacostraca</taxon>
        <taxon>Eumalacostraca</taxon>
        <taxon>Peracarida</taxon>
        <taxon>Isopoda</taxon>
        <taxon>Oniscidea</taxon>
        <taxon>Crinocheta</taxon>
        <taxon>Armadillidiidae</taxon>
        <taxon>Armadillidium</taxon>
    </lineage>
</organism>
<protein>
    <submittedName>
        <fullName evidence="1">Uncharacterized protein</fullName>
    </submittedName>
</protein>
<sequence>MDEEIKLEENPTVEEDKIEKTKTVIVKINPSKVKKSFEPKINKVYVVPNKSVKKSILKRLNDPTAEIIDASTIYNSRNGLSICNSTIHKVCEENKKQSVYKLEYADDINDEVSCQDSYFEKTISVSPDQKDDFDSEMSKHEVSNVNLQMFNEGKENIKYCHEYNDGDLDTHSNVMIDDAQSKKFG</sequence>
<dbReference type="Proteomes" id="UP000326759">
    <property type="component" value="Unassembled WGS sequence"/>
</dbReference>
<dbReference type="AlphaFoldDB" id="A0A5N5STN2"/>
<evidence type="ECO:0000313" key="2">
    <source>
        <dbReference type="Proteomes" id="UP000326759"/>
    </source>
</evidence>
<dbReference type="EMBL" id="SEYY01020133">
    <property type="protein sequence ID" value="KAB7497573.1"/>
    <property type="molecule type" value="Genomic_DNA"/>
</dbReference>
<name>A0A5N5STN2_9CRUS</name>
<keyword evidence="2" id="KW-1185">Reference proteome</keyword>